<protein>
    <submittedName>
        <fullName evidence="2">DUF2878 domain-containing protein</fullName>
    </submittedName>
</protein>
<reference evidence="2 3" key="1">
    <citation type="submission" date="2021-03" db="EMBL/GenBank/DDBJ databases">
        <title>Novel species identification of genus Shewanella.</title>
        <authorList>
            <person name="Liu G."/>
            <person name="Zhang Q."/>
        </authorList>
    </citation>
    <scope>NUCLEOTIDE SEQUENCE [LARGE SCALE GENOMIC DNA]</scope>
    <source>
        <strain evidence="2 3">FJAT-51800</strain>
    </source>
</reference>
<name>A0ABX7QSW2_9GAMM</name>
<accession>A0ABX7QSW2</accession>
<feature type="transmembrane region" description="Helical" evidence="1">
    <location>
        <begin position="103"/>
        <end position="127"/>
    </location>
</feature>
<organism evidence="2 3">
    <name type="scientific">Shewanella avicenniae</name>
    <dbReference type="NCBI Taxonomy" id="2814294"/>
    <lineage>
        <taxon>Bacteria</taxon>
        <taxon>Pseudomonadati</taxon>
        <taxon>Pseudomonadota</taxon>
        <taxon>Gammaproteobacteria</taxon>
        <taxon>Alteromonadales</taxon>
        <taxon>Shewanellaceae</taxon>
        <taxon>Shewanella</taxon>
    </lineage>
</organism>
<keyword evidence="3" id="KW-1185">Reference proteome</keyword>
<evidence type="ECO:0000256" key="1">
    <source>
        <dbReference type="SAM" id="Phobius"/>
    </source>
</evidence>
<feature type="transmembrane region" description="Helical" evidence="1">
    <location>
        <begin position="26"/>
        <end position="45"/>
    </location>
</feature>
<gene>
    <name evidence="2" type="ORF">JYB87_04720</name>
</gene>
<dbReference type="RefSeq" id="WP_207355757.1">
    <property type="nucleotide sequence ID" value="NZ_CP071503.1"/>
</dbReference>
<keyword evidence="1" id="KW-0812">Transmembrane</keyword>
<sequence length="161" mass="18420">MKALLLSSCWFQCLWFAAVVGREAWQWLTLTMVILTLLLSIRTNAAQWRWSLAVALFGIVLDSINQAAGFFVFNSAHLPWWMMSLWLAFAWYSWWLSDLLRRYPVFISVLLGALAGMLSYLAGAYLQAVMLPFGVPLTAVILFCQWGVLIGLMLAYRGRFR</sequence>
<feature type="transmembrane region" description="Helical" evidence="1">
    <location>
        <begin position="133"/>
        <end position="156"/>
    </location>
</feature>
<evidence type="ECO:0000313" key="2">
    <source>
        <dbReference type="EMBL" id="QSX34557.1"/>
    </source>
</evidence>
<proteinExistence type="predicted"/>
<dbReference type="Proteomes" id="UP000662770">
    <property type="component" value="Chromosome"/>
</dbReference>
<feature type="transmembrane region" description="Helical" evidence="1">
    <location>
        <begin position="52"/>
        <end position="72"/>
    </location>
</feature>
<keyword evidence="1" id="KW-1133">Transmembrane helix</keyword>
<dbReference type="EMBL" id="CP071503">
    <property type="protein sequence ID" value="QSX34557.1"/>
    <property type="molecule type" value="Genomic_DNA"/>
</dbReference>
<dbReference type="InterPro" id="IPR021306">
    <property type="entry name" value="DUF2878"/>
</dbReference>
<evidence type="ECO:0000313" key="3">
    <source>
        <dbReference type="Proteomes" id="UP000662770"/>
    </source>
</evidence>
<dbReference type="Pfam" id="PF11086">
    <property type="entry name" value="DUF2878"/>
    <property type="match status" value="1"/>
</dbReference>
<feature type="transmembrane region" description="Helical" evidence="1">
    <location>
        <begin position="78"/>
        <end position="96"/>
    </location>
</feature>
<keyword evidence="1" id="KW-0472">Membrane</keyword>